<keyword evidence="3" id="KW-0597">Phosphoprotein</keyword>
<protein>
    <recommendedName>
        <fullName evidence="2">histidine kinase</fullName>
        <ecNumber evidence="2">2.7.13.3</ecNumber>
    </recommendedName>
</protein>
<evidence type="ECO:0000256" key="3">
    <source>
        <dbReference type="ARBA" id="ARBA00022553"/>
    </source>
</evidence>
<comment type="catalytic activity">
    <reaction evidence="1">
        <text>ATP + protein L-histidine = ADP + protein N-phospho-L-histidine.</text>
        <dbReference type="EC" id="2.7.13.3"/>
    </reaction>
</comment>
<evidence type="ECO:0000256" key="1">
    <source>
        <dbReference type="ARBA" id="ARBA00000085"/>
    </source>
</evidence>
<evidence type="ECO:0000313" key="7">
    <source>
        <dbReference type="Proteomes" id="UP001598130"/>
    </source>
</evidence>
<evidence type="ECO:0000313" key="6">
    <source>
        <dbReference type="EMBL" id="MFD3266557.1"/>
    </source>
</evidence>
<proteinExistence type="predicted"/>
<dbReference type="Proteomes" id="UP001598130">
    <property type="component" value="Unassembled WGS sequence"/>
</dbReference>
<dbReference type="EC" id="2.7.13.3" evidence="2"/>
<dbReference type="InterPro" id="IPR004358">
    <property type="entry name" value="Sig_transdc_His_kin-like_C"/>
</dbReference>
<evidence type="ECO:0000256" key="2">
    <source>
        <dbReference type="ARBA" id="ARBA00012438"/>
    </source>
</evidence>
<dbReference type="SUPFAM" id="SSF55874">
    <property type="entry name" value="ATPase domain of HSP90 chaperone/DNA topoisomerase II/histidine kinase"/>
    <property type="match status" value="1"/>
</dbReference>
<evidence type="ECO:0000256" key="4">
    <source>
        <dbReference type="SAM" id="Phobius"/>
    </source>
</evidence>
<accession>A0ABW6CXD1</accession>
<dbReference type="Pfam" id="PF02518">
    <property type="entry name" value="HATPase_c"/>
    <property type="match status" value="1"/>
</dbReference>
<keyword evidence="4" id="KW-0472">Membrane</keyword>
<comment type="caution">
    <text evidence="6">The sequence shown here is derived from an EMBL/GenBank/DDBJ whole genome shotgun (WGS) entry which is preliminary data.</text>
</comment>
<reference evidence="6 7" key="1">
    <citation type="submission" date="2022-09" db="EMBL/GenBank/DDBJ databases">
        <title>New species of Phenylobacterium.</title>
        <authorList>
            <person name="Mieszkin S."/>
        </authorList>
    </citation>
    <scope>NUCLEOTIDE SEQUENCE [LARGE SCALE GENOMIC DNA]</scope>
    <source>
        <strain evidence="6 7">HK31-G</strain>
    </source>
</reference>
<dbReference type="PRINTS" id="PR00344">
    <property type="entry name" value="BCTRLSENSOR"/>
</dbReference>
<dbReference type="PANTHER" id="PTHR43547">
    <property type="entry name" value="TWO-COMPONENT HISTIDINE KINASE"/>
    <property type="match status" value="1"/>
</dbReference>
<keyword evidence="6" id="KW-0547">Nucleotide-binding</keyword>
<dbReference type="GO" id="GO:0005524">
    <property type="term" value="F:ATP binding"/>
    <property type="evidence" value="ECO:0007669"/>
    <property type="project" value="UniProtKB-KW"/>
</dbReference>
<dbReference type="Gene3D" id="3.30.565.10">
    <property type="entry name" value="Histidine kinase-like ATPase, C-terminal domain"/>
    <property type="match status" value="1"/>
</dbReference>
<sequence length="427" mass="45378">MAYSPRLGATAFAAAIVWRAILVGVLASCGVLAASAQLYATALVFGLVIVFVGVDLARISRLADRILAQFVDGVAAQGYEWPRAPRQLAGFAGAMGRAQARLENVRVERQQRIDFLESLVDTSLAALLVVDERGGVLHANRAAGDLGVSVGAPLAQSLAAPGGREIVRLDDGRSALMQVSLFRTPAMAGRRLVSLQTLGGDLELVEIKAQRDLVRILAHEMMNSLTPIASLSESLLRRVQVGGLDQQTLSEALEIISRRSGGLMTFVERYRRMADVLPGTMTKVSARDLVARLDGLVESMMAAAGIRYLREGAPKDAVVEVDADLLEQALLNLLINARDAASEHLEPVVSFGCVAGGAGVEFAVSDGGPGLTDPDAAFVPFYTTKPGGSGIGLTLARQIATAHGGRLEYRRENERTTFILHLPAYEG</sequence>
<keyword evidence="6" id="KW-0067">ATP-binding</keyword>
<dbReference type="RefSeq" id="WP_377371797.1">
    <property type="nucleotide sequence ID" value="NZ_JAOTJD010000066.1"/>
</dbReference>
<evidence type="ECO:0000259" key="5">
    <source>
        <dbReference type="PROSITE" id="PS50109"/>
    </source>
</evidence>
<name>A0ABW6CXD1_9CAUL</name>
<dbReference type="InterPro" id="IPR003594">
    <property type="entry name" value="HATPase_dom"/>
</dbReference>
<dbReference type="SMART" id="SM00387">
    <property type="entry name" value="HATPase_c"/>
    <property type="match status" value="1"/>
</dbReference>
<feature type="transmembrane region" description="Helical" evidence="4">
    <location>
        <begin position="37"/>
        <end position="57"/>
    </location>
</feature>
<keyword evidence="7" id="KW-1185">Reference proteome</keyword>
<organism evidence="6 7">
    <name type="scientific">Phenylobacterium ferrooxidans</name>
    <dbReference type="NCBI Taxonomy" id="2982689"/>
    <lineage>
        <taxon>Bacteria</taxon>
        <taxon>Pseudomonadati</taxon>
        <taxon>Pseudomonadota</taxon>
        <taxon>Alphaproteobacteria</taxon>
        <taxon>Caulobacterales</taxon>
        <taxon>Caulobacteraceae</taxon>
        <taxon>Phenylobacterium</taxon>
    </lineage>
</organism>
<dbReference type="EMBL" id="JAOTJD010000066">
    <property type="protein sequence ID" value="MFD3266557.1"/>
    <property type="molecule type" value="Genomic_DNA"/>
</dbReference>
<keyword evidence="4" id="KW-1133">Transmembrane helix</keyword>
<keyword evidence="4" id="KW-0812">Transmembrane</keyword>
<feature type="domain" description="Histidine kinase" evidence="5">
    <location>
        <begin position="216"/>
        <end position="426"/>
    </location>
</feature>
<dbReference type="InterPro" id="IPR036890">
    <property type="entry name" value="HATPase_C_sf"/>
</dbReference>
<dbReference type="PROSITE" id="PS50109">
    <property type="entry name" value="HIS_KIN"/>
    <property type="match status" value="1"/>
</dbReference>
<gene>
    <name evidence="6" type="ORF">OCL97_21675</name>
</gene>
<dbReference type="InterPro" id="IPR005467">
    <property type="entry name" value="His_kinase_dom"/>
</dbReference>
<dbReference type="PANTHER" id="PTHR43547:SF2">
    <property type="entry name" value="HYBRID SIGNAL TRANSDUCTION HISTIDINE KINASE C"/>
    <property type="match status" value="1"/>
</dbReference>